<gene>
    <name evidence="9" type="ordered locus">CSE_13660</name>
</gene>
<comment type="subcellular location">
    <subcellularLocation>
        <location evidence="1">Periplasm</location>
    </subcellularLocation>
</comment>
<evidence type="ECO:0000256" key="2">
    <source>
        <dbReference type="ARBA" id="ARBA00008520"/>
    </source>
</evidence>
<dbReference type="InterPro" id="IPR006059">
    <property type="entry name" value="SBP"/>
</dbReference>
<comment type="similarity">
    <text evidence="2">Belongs to the bacterial solute-binding protein 1 family.</text>
</comment>
<dbReference type="PANTHER" id="PTHR43649">
    <property type="entry name" value="ARABINOSE-BINDING PROTEIN-RELATED"/>
    <property type="match status" value="1"/>
</dbReference>
<dbReference type="Pfam" id="PF13416">
    <property type="entry name" value="SBP_bac_8"/>
    <property type="match status" value="1"/>
</dbReference>
<dbReference type="Proteomes" id="UP000004793">
    <property type="component" value="Chromosome"/>
</dbReference>
<dbReference type="PANTHER" id="PTHR43649:SF31">
    <property type="entry name" value="SN-GLYCEROL-3-PHOSPHATE-BINDING PERIPLASMIC PROTEIN UGPB"/>
    <property type="match status" value="1"/>
</dbReference>
<evidence type="ECO:0000259" key="8">
    <source>
        <dbReference type="Pfam" id="PF07833"/>
    </source>
</evidence>
<comment type="subunit">
    <text evidence="3">The complex is composed of two ATP-binding proteins (UgpC), two transmembrane proteins (UgpA and UgpE) and a solute-binding protein (UgpB).</text>
</comment>
<feature type="domain" description="Copper amine oxidase-like N-terminal" evidence="8">
    <location>
        <begin position="43"/>
        <end position="150"/>
    </location>
</feature>
<dbReference type="InterPro" id="IPR050490">
    <property type="entry name" value="Bact_solute-bd_prot1"/>
</dbReference>
<accession>A0A7U6GFR2</accession>
<name>A0A7U6GFR2_CALEA</name>
<reference evidence="9 10" key="1">
    <citation type="submission" date="2011-01" db="EMBL/GenBank/DDBJ databases">
        <title>Whole genome sequence of Caldisericum exile AZM16c01.</title>
        <authorList>
            <person name="Narita-Yamada S."/>
            <person name="Kawakoshi A."/>
            <person name="Nakamura S."/>
            <person name="Sasagawa M."/>
            <person name="Fukada J."/>
            <person name="Sekine M."/>
            <person name="Kato Y."/>
            <person name="Fukai R."/>
            <person name="Sasaki K."/>
            <person name="Hanamaki A."/>
            <person name="Narita H."/>
            <person name="Konno Y."/>
            <person name="Mori K."/>
            <person name="Yamazaki S."/>
            <person name="Suzuki K."/>
            <person name="Fujita N."/>
        </authorList>
    </citation>
    <scope>NUCLEOTIDE SEQUENCE [LARGE SCALE GENOMIC DNA]</scope>
    <source>
        <strain evidence="10">DSM 21853 / NBRC 104410 / AZM16c01</strain>
    </source>
</reference>
<dbReference type="RefSeq" id="WP_014453887.1">
    <property type="nucleotide sequence ID" value="NC_017096.1"/>
</dbReference>
<evidence type="ECO:0000256" key="7">
    <source>
        <dbReference type="ARBA" id="ARBA00022764"/>
    </source>
</evidence>
<protein>
    <recommendedName>
        <fullName evidence="4">sn-glycerol-3-phosphate-binding periplasmic protein UgpB</fullName>
    </recommendedName>
</protein>
<evidence type="ECO:0000256" key="4">
    <source>
        <dbReference type="ARBA" id="ARBA00017470"/>
    </source>
</evidence>
<dbReference type="AlphaFoldDB" id="A0A7U6GFR2"/>
<evidence type="ECO:0000256" key="3">
    <source>
        <dbReference type="ARBA" id="ARBA00011557"/>
    </source>
</evidence>
<dbReference type="OrthoDB" id="9795467at2"/>
<dbReference type="GO" id="GO:0055085">
    <property type="term" value="P:transmembrane transport"/>
    <property type="evidence" value="ECO:0007669"/>
    <property type="project" value="InterPro"/>
</dbReference>
<keyword evidence="7" id="KW-0574">Periplasm</keyword>
<evidence type="ECO:0000256" key="5">
    <source>
        <dbReference type="ARBA" id="ARBA00022448"/>
    </source>
</evidence>
<keyword evidence="5" id="KW-0813">Transport</keyword>
<evidence type="ECO:0000256" key="6">
    <source>
        <dbReference type="ARBA" id="ARBA00022729"/>
    </source>
</evidence>
<organism evidence="9 10">
    <name type="scientific">Caldisericum exile (strain DSM 21853 / NBRC 104410 / AZM16c01)</name>
    <dbReference type="NCBI Taxonomy" id="511051"/>
    <lineage>
        <taxon>Bacteria</taxon>
        <taxon>Pseudomonadati</taxon>
        <taxon>Caldisericota/Cryosericota group</taxon>
        <taxon>Caldisericota</taxon>
        <taxon>Caldisericia</taxon>
        <taxon>Caldisericales</taxon>
        <taxon>Caldisericaceae</taxon>
        <taxon>Caldisericum</taxon>
    </lineage>
</organism>
<evidence type="ECO:0000256" key="1">
    <source>
        <dbReference type="ARBA" id="ARBA00004418"/>
    </source>
</evidence>
<dbReference type="EMBL" id="AP012051">
    <property type="protein sequence ID" value="BAL81492.1"/>
    <property type="molecule type" value="Genomic_DNA"/>
</dbReference>
<dbReference type="InterPro" id="IPR012854">
    <property type="entry name" value="Cu_amine_oxidase-like_N"/>
</dbReference>
<proteinExistence type="inferred from homology"/>
<dbReference type="SUPFAM" id="SSF55383">
    <property type="entry name" value="Copper amine oxidase, domain N"/>
    <property type="match status" value="1"/>
</dbReference>
<evidence type="ECO:0000313" key="10">
    <source>
        <dbReference type="Proteomes" id="UP000004793"/>
    </source>
</evidence>
<dbReference type="Pfam" id="PF07833">
    <property type="entry name" value="Cu_amine_oxidN1"/>
    <property type="match status" value="1"/>
</dbReference>
<dbReference type="InterPro" id="IPR036582">
    <property type="entry name" value="Mao_N_sf"/>
</dbReference>
<dbReference type="Gene3D" id="3.40.190.10">
    <property type="entry name" value="Periplasmic binding protein-like II"/>
    <property type="match status" value="2"/>
</dbReference>
<dbReference type="KEGG" id="cex:CSE_13660"/>
<sequence length="560" mass="62458">MKKLIAVLAILVMVFTFVKVVPSVQAQNVKTIVVYVGKTTGTIDGKSTTLDQAPVIVNGRTLVPIRFISEAFGATVDWNGSTREATIKLLGNTIVLKIDSSTATVNGYTVYLDSPATIIKQTGRTVVPLRFVSDSLGADITWNATEKSVTVKFSEDWIKNPTEITFWNAMQAALGKALTKLIDEFNATHPRYKIVQTAVANYPTLQQKTTAAVASNTPPVIAQARESWVANYMLGNLLTPMEKFVKDPSMGLSQADINDFFPIMWKDGYMPDGKMWMMPFNKSVEVMYYNVDMLKEAGFDHPPKTWDEFATMVKALTKPDGSQWGASLGMSSSDAIVDIWYAMVYEWGGRVLTDDYRNVLFDKDPNALAPVKFLNDLYKNGNIHFTNGYDYQSDFGNKKCAFIFGSVVGFTYVDQAVGGRFKWAQAPIPAGPKGQYTTLSGANVVIFGNKYDSQTVKGAWEFVKWFTSTYQTARWSIDTAYLPVRKSALELPLLKEFIQAHPERRAGFDELPNALIEPITKEWTQAYVDIGAELQKIFLQKISPEDGFKELGAKLRSYIH</sequence>
<dbReference type="InterPro" id="IPR006061">
    <property type="entry name" value="SBP_1_CS"/>
</dbReference>
<evidence type="ECO:0000313" key="9">
    <source>
        <dbReference type="EMBL" id="BAL81492.1"/>
    </source>
</evidence>
<dbReference type="GO" id="GO:0042597">
    <property type="term" value="C:periplasmic space"/>
    <property type="evidence" value="ECO:0007669"/>
    <property type="project" value="UniProtKB-SubCell"/>
</dbReference>
<dbReference type="Gene3D" id="3.30.457.10">
    <property type="entry name" value="Copper amine oxidase-like, N-terminal domain"/>
    <property type="match status" value="1"/>
</dbReference>
<keyword evidence="6" id="KW-0732">Signal</keyword>
<dbReference type="PROSITE" id="PS01037">
    <property type="entry name" value="SBP_BACTERIAL_1"/>
    <property type="match status" value="1"/>
</dbReference>
<dbReference type="SUPFAM" id="SSF53850">
    <property type="entry name" value="Periplasmic binding protein-like II"/>
    <property type="match status" value="1"/>
</dbReference>
<dbReference type="CDD" id="cd14748">
    <property type="entry name" value="PBP2_UgpB"/>
    <property type="match status" value="1"/>
</dbReference>
<keyword evidence="10" id="KW-1185">Reference proteome</keyword>